<evidence type="ECO:0000313" key="2">
    <source>
        <dbReference type="EMBL" id="CAH9074217.1"/>
    </source>
</evidence>
<evidence type="ECO:0000313" key="3">
    <source>
        <dbReference type="Proteomes" id="UP001152523"/>
    </source>
</evidence>
<keyword evidence="1" id="KW-0472">Membrane</keyword>
<keyword evidence="3" id="KW-1185">Reference proteome</keyword>
<comment type="caution">
    <text evidence="2">The sequence shown here is derived from an EMBL/GenBank/DDBJ whole genome shotgun (WGS) entry which is preliminary data.</text>
</comment>
<proteinExistence type="predicted"/>
<protein>
    <submittedName>
        <fullName evidence="2">Uncharacterized protein</fullName>
    </submittedName>
</protein>
<gene>
    <name evidence="2" type="ORF">CEPIT_LOCUS4963</name>
</gene>
<name>A0AAV0CCN4_9ASTE</name>
<keyword evidence="1" id="KW-1133">Transmembrane helix</keyword>
<feature type="non-terminal residue" evidence="2">
    <location>
        <position position="80"/>
    </location>
</feature>
<dbReference type="AlphaFoldDB" id="A0AAV0CCN4"/>
<feature type="transmembrane region" description="Helical" evidence="1">
    <location>
        <begin position="20"/>
        <end position="46"/>
    </location>
</feature>
<sequence length="80" mass="9447">MLFLLPPEWPPWRNSTIRVFTTISITAKMIVFRFYFISIVCCLFILCCKTFTLGLRDERSADCGNCRCFDYSQVKTIELY</sequence>
<keyword evidence="1" id="KW-0812">Transmembrane</keyword>
<evidence type="ECO:0000256" key="1">
    <source>
        <dbReference type="SAM" id="Phobius"/>
    </source>
</evidence>
<organism evidence="2 3">
    <name type="scientific">Cuscuta epithymum</name>
    <dbReference type="NCBI Taxonomy" id="186058"/>
    <lineage>
        <taxon>Eukaryota</taxon>
        <taxon>Viridiplantae</taxon>
        <taxon>Streptophyta</taxon>
        <taxon>Embryophyta</taxon>
        <taxon>Tracheophyta</taxon>
        <taxon>Spermatophyta</taxon>
        <taxon>Magnoliopsida</taxon>
        <taxon>eudicotyledons</taxon>
        <taxon>Gunneridae</taxon>
        <taxon>Pentapetalae</taxon>
        <taxon>asterids</taxon>
        <taxon>lamiids</taxon>
        <taxon>Solanales</taxon>
        <taxon>Convolvulaceae</taxon>
        <taxon>Cuscuteae</taxon>
        <taxon>Cuscuta</taxon>
        <taxon>Cuscuta subgen. Cuscuta</taxon>
    </lineage>
</organism>
<dbReference type="EMBL" id="CAMAPF010000026">
    <property type="protein sequence ID" value="CAH9074217.1"/>
    <property type="molecule type" value="Genomic_DNA"/>
</dbReference>
<dbReference type="Proteomes" id="UP001152523">
    <property type="component" value="Unassembled WGS sequence"/>
</dbReference>
<reference evidence="2" key="1">
    <citation type="submission" date="2022-07" db="EMBL/GenBank/DDBJ databases">
        <authorList>
            <person name="Macas J."/>
            <person name="Novak P."/>
            <person name="Neumann P."/>
        </authorList>
    </citation>
    <scope>NUCLEOTIDE SEQUENCE</scope>
</reference>
<accession>A0AAV0CCN4</accession>